<dbReference type="GO" id="GO:0005886">
    <property type="term" value="C:plasma membrane"/>
    <property type="evidence" value="ECO:0007669"/>
    <property type="project" value="UniProtKB-SubCell"/>
</dbReference>
<dbReference type="GO" id="GO:1902042">
    <property type="term" value="P:negative regulation of extrinsic apoptotic signaling pathway via death domain receptors"/>
    <property type="evidence" value="ECO:0007669"/>
    <property type="project" value="TreeGrafter"/>
</dbReference>
<dbReference type="InterPro" id="IPR055111">
    <property type="entry name" value="RNF34_RFFL_HeH"/>
</dbReference>
<comment type="subcellular location">
    <subcellularLocation>
        <location evidence="1">Cell membrane</location>
        <topology evidence="1">Peripheral membrane protein</topology>
    </subcellularLocation>
</comment>
<dbReference type="InterPro" id="IPR011011">
    <property type="entry name" value="Znf_FYVE_PHD"/>
</dbReference>
<keyword evidence="2 4" id="KW-0863">Zinc-finger</keyword>
<evidence type="ECO:0000256" key="2">
    <source>
        <dbReference type="ARBA" id="ARBA00022771"/>
    </source>
</evidence>
<dbReference type="PROSITE" id="PS50089">
    <property type="entry name" value="ZF_RING_2"/>
    <property type="match status" value="1"/>
</dbReference>
<protein>
    <recommendedName>
        <fullName evidence="5">RING-type domain-containing protein</fullName>
    </recommendedName>
</protein>
<evidence type="ECO:0000256" key="3">
    <source>
        <dbReference type="ARBA" id="ARBA00022833"/>
    </source>
</evidence>
<dbReference type="GO" id="GO:0070936">
    <property type="term" value="P:protein K48-linked ubiquitination"/>
    <property type="evidence" value="ECO:0007669"/>
    <property type="project" value="TreeGrafter"/>
</dbReference>
<dbReference type="Pfam" id="PF13920">
    <property type="entry name" value="zf-C3HC4_3"/>
    <property type="match status" value="1"/>
</dbReference>
<evidence type="ECO:0000313" key="6">
    <source>
        <dbReference type="EMBL" id="CAG9799260.1"/>
    </source>
</evidence>
<proteinExistence type="predicted"/>
<dbReference type="PANTHER" id="PTHR14879:SF15">
    <property type="entry name" value="E3 UBIQUITIN-PROTEIN LIGASE RIFIFYLIN-LIKE PROTEIN"/>
    <property type="match status" value="1"/>
</dbReference>
<keyword evidence="7" id="KW-1185">Reference proteome</keyword>
<reference evidence="6" key="1">
    <citation type="submission" date="2022-01" db="EMBL/GenBank/DDBJ databases">
        <authorList>
            <person name="King R."/>
        </authorList>
    </citation>
    <scope>NUCLEOTIDE SEQUENCE</scope>
</reference>
<dbReference type="Pfam" id="PF22968">
    <property type="entry name" value="RNF34L-like_3rd"/>
    <property type="match status" value="1"/>
</dbReference>
<reference evidence="6" key="2">
    <citation type="submission" date="2022-10" db="EMBL/GenBank/DDBJ databases">
        <authorList>
            <consortium name="ENA_rothamsted_submissions"/>
            <consortium name="culmorum"/>
            <person name="King R."/>
        </authorList>
    </citation>
    <scope>NUCLEOTIDE SEQUENCE</scope>
</reference>
<dbReference type="AlphaFoldDB" id="A0A9N9RLS2"/>
<dbReference type="SUPFAM" id="SSF57850">
    <property type="entry name" value="RING/U-box"/>
    <property type="match status" value="1"/>
</dbReference>
<dbReference type="SUPFAM" id="SSF57903">
    <property type="entry name" value="FYVE/PHD zinc finger"/>
    <property type="match status" value="1"/>
</dbReference>
<dbReference type="GO" id="GO:0005737">
    <property type="term" value="C:cytoplasm"/>
    <property type="evidence" value="ECO:0007669"/>
    <property type="project" value="TreeGrafter"/>
</dbReference>
<accession>A0A9N9RLS2</accession>
<evidence type="ECO:0000259" key="5">
    <source>
        <dbReference type="PROSITE" id="PS50089"/>
    </source>
</evidence>
<dbReference type="Proteomes" id="UP001153620">
    <property type="component" value="Chromosome 1"/>
</dbReference>
<organism evidence="6 7">
    <name type="scientific">Chironomus riparius</name>
    <dbReference type="NCBI Taxonomy" id="315576"/>
    <lineage>
        <taxon>Eukaryota</taxon>
        <taxon>Metazoa</taxon>
        <taxon>Ecdysozoa</taxon>
        <taxon>Arthropoda</taxon>
        <taxon>Hexapoda</taxon>
        <taxon>Insecta</taxon>
        <taxon>Pterygota</taxon>
        <taxon>Neoptera</taxon>
        <taxon>Endopterygota</taxon>
        <taxon>Diptera</taxon>
        <taxon>Nematocera</taxon>
        <taxon>Chironomoidea</taxon>
        <taxon>Chironomidae</taxon>
        <taxon>Chironominae</taxon>
        <taxon>Chironomus</taxon>
    </lineage>
</organism>
<evidence type="ECO:0000256" key="4">
    <source>
        <dbReference type="PROSITE-ProRule" id="PRU00175"/>
    </source>
</evidence>
<name>A0A9N9RLS2_9DIPT</name>
<keyword evidence="3" id="KW-0862">Zinc</keyword>
<dbReference type="SUPFAM" id="SSF68906">
    <property type="entry name" value="SAP domain"/>
    <property type="match status" value="1"/>
</dbReference>
<dbReference type="GO" id="GO:0008270">
    <property type="term" value="F:zinc ion binding"/>
    <property type="evidence" value="ECO:0007669"/>
    <property type="project" value="UniProtKB-KW"/>
</dbReference>
<dbReference type="EMBL" id="OU895877">
    <property type="protein sequence ID" value="CAG9799260.1"/>
    <property type="molecule type" value="Genomic_DNA"/>
</dbReference>
<dbReference type="PANTHER" id="PTHR14879">
    <property type="entry name" value="CASPASE REGULATOR, RING FINGER DOMAIN-CONTAINING"/>
    <property type="match status" value="1"/>
</dbReference>
<dbReference type="Gene3D" id="1.10.720.140">
    <property type="match status" value="1"/>
</dbReference>
<dbReference type="CDD" id="cd16500">
    <property type="entry name" value="RING-HC_CARP"/>
    <property type="match status" value="1"/>
</dbReference>
<dbReference type="InterPro" id="IPR001841">
    <property type="entry name" value="Znf_RING"/>
</dbReference>
<dbReference type="FunFam" id="3.30.40.10:FF:000110">
    <property type="entry name" value="E3 ubiquitin-protein ligase RNF34 isoform X1"/>
    <property type="match status" value="1"/>
</dbReference>
<feature type="domain" description="RING-type" evidence="5">
    <location>
        <begin position="511"/>
        <end position="546"/>
    </location>
</feature>
<evidence type="ECO:0000313" key="7">
    <source>
        <dbReference type="Proteomes" id="UP001153620"/>
    </source>
</evidence>
<gene>
    <name evidence="6" type="ORF">CHIRRI_LOCUS2229</name>
</gene>
<dbReference type="Gene3D" id="1.10.720.30">
    <property type="entry name" value="SAP domain"/>
    <property type="match status" value="1"/>
</dbReference>
<evidence type="ECO:0000256" key="1">
    <source>
        <dbReference type="ARBA" id="ARBA00004202"/>
    </source>
</evidence>
<keyword evidence="2 4" id="KW-0479">Metal-binding</keyword>
<sequence length="558" mass="63471">MPCNLCKLQFNLFKRKRSCVSCHFYYCGNCLGKRKKNFCIRCEIILISSSKNELMLLKTKDLIFFLQSRKVNISGVVEKEELCNLITIHVNSSSYYEDIMKSPLDFENYSHQIKQTCQSFFTTITDKIATDLQKTTCFNQASQSKKENVTTQQPKASGSNISQVNNINPLNCGASTSSREMAQVLPFENASYIPHLYDIQNINCECCSDEAFEEISKKRQSIFNEKNSDLCNNAKKAKIEDTTSDSSFEEVVASTRQFDDDWQFIENENLNELGNTIYNKSIQFNLNETVNQNQKSDNNNRSSCGNLVETIRRKSDSSLLNLKKSFDNVDISTTSNFHLGPIVNFKVLCKKCGKYKSKITEEIVILNEQLKSSHYTENEISAKIKQFIDYLDTKSTEVVSNDVLVPTGSSTSVEQKFNSSENTEASLNEESITQPCCSFDISKRFITLEDLQSSSDLDHLSVKQLKELLALNRVDFKGCCEKNELKERVQRLWENYSNAPSSDRLSTNDLCKICMDAPIECVFLNCGHSVSCICCGKVLNECPICRSYIVRVVRIFKS</sequence>
<dbReference type="Gene3D" id="3.30.40.10">
    <property type="entry name" value="Zinc/RING finger domain, C3HC4 (zinc finger)"/>
    <property type="match status" value="1"/>
</dbReference>
<dbReference type="OrthoDB" id="3045089at2759"/>
<dbReference type="GO" id="GO:0061630">
    <property type="term" value="F:ubiquitin protein ligase activity"/>
    <property type="evidence" value="ECO:0007669"/>
    <property type="project" value="TreeGrafter"/>
</dbReference>
<dbReference type="GO" id="GO:0043161">
    <property type="term" value="P:proteasome-mediated ubiquitin-dependent protein catabolic process"/>
    <property type="evidence" value="ECO:0007669"/>
    <property type="project" value="TreeGrafter"/>
</dbReference>
<dbReference type="InterPro" id="IPR051728">
    <property type="entry name" value="RING-FYVE_E3_ubiquitin-ligase"/>
</dbReference>
<dbReference type="InterPro" id="IPR036361">
    <property type="entry name" value="SAP_dom_sf"/>
</dbReference>
<dbReference type="InterPro" id="IPR013083">
    <property type="entry name" value="Znf_RING/FYVE/PHD"/>
</dbReference>